<dbReference type="AlphaFoldDB" id="A0AAE9DCH3"/>
<dbReference type="EMBL" id="CP090893">
    <property type="protein sequence ID" value="ULU01280.1"/>
    <property type="molecule type" value="Genomic_DNA"/>
</dbReference>
<reference evidence="4 5" key="1">
    <citation type="submission" date="2022-05" db="EMBL/GenBank/DDBJ databases">
        <title>Chromosome-level reference genomes for two strains of Caenorhabditis briggsae: an improved platform for comparative genomics.</title>
        <authorList>
            <person name="Stevens L."/>
            <person name="Andersen E.C."/>
        </authorList>
    </citation>
    <scope>NUCLEOTIDE SEQUENCE [LARGE SCALE GENOMIC DNA]</scope>
    <source>
        <strain evidence="4">QX1410_ONT</strain>
        <tissue evidence="4">Whole-organism</tissue>
    </source>
</reference>
<keyword evidence="2" id="KW-0378">Hydrolase</keyword>
<evidence type="ECO:0000256" key="2">
    <source>
        <dbReference type="ARBA" id="ARBA00022801"/>
    </source>
</evidence>
<feature type="chain" id="PRO_5042202330" evidence="3">
    <location>
        <begin position="20"/>
        <end position="367"/>
    </location>
</feature>
<evidence type="ECO:0000313" key="5">
    <source>
        <dbReference type="Proteomes" id="UP000827892"/>
    </source>
</evidence>
<accession>A0AAE9DCH3</accession>
<dbReference type="PANTHER" id="PTHR10858">
    <property type="entry name" value="DEOXYRIBONUCLEASE II"/>
    <property type="match status" value="1"/>
</dbReference>
<gene>
    <name evidence="4" type="ORF">L3Y34_001557</name>
</gene>
<dbReference type="CDD" id="cd09120">
    <property type="entry name" value="PLDc_DNaseII_1"/>
    <property type="match status" value="1"/>
</dbReference>
<dbReference type="GO" id="GO:0006309">
    <property type="term" value="P:apoptotic DNA fragmentation"/>
    <property type="evidence" value="ECO:0007669"/>
    <property type="project" value="EnsemblMetazoa"/>
</dbReference>
<dbReference type="CDD" id="cd09121">
    <property type="entry name" value="PLDc_DNaseII_2"/>
    <property type="match status" value="1"/>
</dbReference>
<dbReference type="PANTHER" id="PTHR10858:SF30">
    <property type="entry name" value="CELL-DEATH-RELATED NUCLEASE 7"/>
    <property type="match status" value="1"/>
</dbReference>
<name>A0AAE9DCH3_CAEBR</name>
<dbReference type="GO" id="GO:0002785">
    <property type="term" value="P:negative regulation of antimicrobial peptide production"/>
    <property type="evidence" value="ECO:0007669"/>
    <property type="project" value="EnsemblMetazoa"/>
</dbReference>
<evidence type="ECO:0000256" key="1">
    <source>
        <dbReference type="ARBA" id="ARBA00007527"/>
    </source>
</evidence>
<dbReference type="InterPro" id="IPR004947">
    <property type="entry name" value="DNase_II"/>
</dbReference>
<feature type="signal peptide" evidence="3">
    <location>
        <begin position="1"/>
        <end position="19"/>
    </location>
</feature>
<dbReference type="KEGG" id="cbr:CBG_16650"/>
<dbReference type="GO" id="GO:0004531">
    <property type="term" value="F:deoxyribonuclease II activity"/>
    <property type="evidence" value="ECO:0007669"/>
    <property type="project" value="EnsemblMetazoa"/>
</dbReference>
<keyword evidence="3" id="KW-0732">Signal</keyword>
<sequence length="367" mass="41578">MNRLLVVFIFTVIFSIGDGKFQCKNMRGKSVDWFVVYKLPKLSSGTTGKEFVYIDSESSVWTRENDINDANVAVGATISQAYSSDKTNNFAFMYSDDDPIKEADSYRGHAKGVSLFDSTTGFWLIHSVPNFPPLTSYSYPKTAEKYGQSFFCASMEVQHLTELAEHWKYIQATPYLINLPDKFATRFPTLRNVQAKQSLPRSATQFWISKPIKTVQGVTLMAYAKHKKFDGDIWNDLISKQNKVTLAVESWLNGSGDDLHTTCTDSSQTHDVTEMRVTGLNFASSKDHSKWAVSNSQTNPIVCFGDMNRQKSQLKRGGGALCIQNRNLWQIYHSSVIQVEPCKSSFHFSFFRTSLVFLVAKFMISFF</sequence>
<proteinExistence type="inferred from homology"/>
<dbReference type="Proteomes" id="UP000827892">
    <property type="component" value="Chromosome III"/>
</dbReference>
<dbReference type="Pfam" id="PF03265">
    <property type="entry name" value="DNase_II"/>
    <property type="match status" value="1"/>
</dbReference>
<dbReference type="OMA" id="FWISKPI"/>
<organism evidence="4 5">
    <name type="scientific">Caenorhabditis briggsae</name>
    <dbReference type="NCBI Taxonomy" id="6238"/>
    <lineage>
        <taxon>Eukaryota</taxon>
        <taxon>Metazoa</taxon>
        <taxon>Ecdysozoa</taxon>
        <taxon>Nematoda</taxon>
        <taxon>Chromadorea</taxon>
        <taxon>Rhabditida</taxon>
        <taxon>Rhabditina</taxon>
        <taxon>Rhabditomorpha</taxon>
        <taxon>Rhabditoidea</taxon>
        <taxon>Rhabditidae</taxon>
        <taxon>Peloderinae</taxon>
        <taxon>Caenorhabditis</taxon>
    </lineage>
</organism>
<protein>
    <submittedName>
        <fullName evidence="4">Uncharacterized protein</fullName>
    </submittedName>
</protein>
<comment type="similarity">
    <text evidence="1">Belongs to the DNase II family.</text>
</comment>
<evidence type="ECO:0000313" key="4">
    <source>
        <dbReference type="EMBL" id="ULU01280.1"/>
    </source>
</evidence>
<evidence type="ECO:0000256" key="3">
    <source>
        <dbReference type="SAM" id="SignalP"/>
    </source>
</evidence>